<proteinExistence type="predicted"/>
<protein>
    <submittedName>
        <fullName evidence="1">Uncharacterized protein</fullName>
    </submittedName>
</protein>
<gene>
    <name evidence="1" type="ORF">DSO57_1017153</name>
</gene>
<sequence length="316" mass="35490">MKLIIWFGVGLGNLIGNHTHGLHQAIAQIDEKVSHGWRELLASFKEEPSHLLDKPRGEDHADGDDVLLNLRMSFISVCPVENILGMKCVCSRKYKEVTIVRGKQEDSLALVAAKPATKQIIVSYRPTMTLNNWITDADYTLVQLEGAPQGVKIHHGFHEYFKDIQPQTLKAALKLLQDTRFADYRLHVTGYSLGASIAIISAHSWDSFLGENNLDHPLEVFSYSGPRPGNELFAKYVAHLPITRYTNNNDLVPHLPPRSLGFTHAGYEFHLEKDHLIPCSTNYDEDPSCALKNKSPLSFARHYFPDGKPIPSPPYC</sequence>
<dbReference type="Proteomes" id="UP001165960">
    <property type="component" value="Unassembled WGS sequence"/>
</dbReference>
<comment type="caution">
    <text evidence="1">The sequence shown here is derived from an EMBL/GenBank/DDBJ whole genome shotgun (WGS) entry which is preliminary data.</text>
</comment>
<dbReference type="EMBL" id="QTSX02005751">
    <property type="protein sequence ID" value="KAJ9058004.1"/>
    <property type="molecule type" value="Genomic_DNA"/>
</dbReference>
<name>A0ACC2S6S6_9FUNG</name>
<evidence type="ECO:0000313" key="1">
    <source>
        <dbReference type="EMBL" id="KAJ9058004.1"/>
    </source>
</evidence>
<accession>A0ACC2S6S6</accession>
<evidence type="ECO:0000313" key="2">
    <source>
        <dbReference type="Proteomes" id="UP001165960"/>
    </source>
</evidence>
<reference evidence="1" key="1">
    <citation type="submission" date="2022-04" db="EMBL/GenBank/DDBJ databases">
        <title>Genome of the entomopathogenic fungus Entomophthora muscae.</title>
        <authorList>
            <person name="Elya C."/>
            <person name="Lovett B.R."/>
            <person name="Lee E."/>
            <person name="Macias A.M."/>
            <person name="Hajek A.E."/>
            <person name="De Bivort B.L."/>
            <person name="Kasson M.T."/>
            <person name="De Fine Licht H.H."/>
            <person name="Stajich J.E."/>
        </authorList>
    </citation>
    <scope>NUCLEOTIDE SEQUENCE</scope>
    <source>
        <strain evidence="1">Berkeley</strain>
    </source>
</reference>
<keyword evidence="2" id="KW-1185">Reference proteome</keyword>
<organism evidence="1 2">
    <name type="scientific">Entomophthora muscae</name>
    <dbReference type="NCBI Taxonomy" id="34485"/>
    <lineage>
        <taxon>Eukaryota</taxon>
        <taxon>Fungi</taxon>
        <taxon>Fungi incertae sedis</taxon>
        <taxon>Zoopagomycota</taxon>
        <taxon>Entomophthoromycotina</taxon>
        <taxon>Entomophthoromycetes</taxon>
        <taxon>Entomophthorales</taxon>
        <taxon>Entomophthoraceae</taxon>
        <taxon>Entomophthora</taxon>
    </lineage>
</organism>